<feature type="compositionally biased region" description="Low complexity" evidence="12">
    <location>
        <begin position="580"/>
        <end position="597"/>
    </location>
</feature>
<dbReference type="GO" id="GO:0000978">
    <property type="term" value="F:RNA polymerase II cis-regulatory region sequence-specific DNA binding"/>
    <property type="evidence" value="ECO:0007669"/>
    <property type="project" value="TreeGrafter"/>
</dbReference>
<dbReference type="SMART" id="SM00389">
    <property type="entry name" value="HOX"/>
    <property type="match status" value="1"/>
</dbReference>
<feature type="region of interest" description="Disordered" evidence="12">
    <location>
        <begin position="805"/>
        <end position="831"/>
    </location>
</feature>
<feature type="region of interest" description="Disordered" evidence="12">
    <location>
        <begin position="206"/>
        <end position="256"/>
    </location>
</feature>
<evidence type="ECO:0000256" key="8">
    <source>
        <dbReference type="ARBA" id="ARBA00023242"/>
    </source>
</evidence>
<dbReference type="GO" id="GO:0000122">
    <property type="term" value="P:negative regulation of transcription by RNA polymerase II"/>
    <property type="evidence" value="ECO:0007669"/>
    <property type="project" value="UniProtKB-ARBA"/>
</dbReference>
<dbReference type="SUPFAM" id="SSF46689">
    <property type="entry name" value="Homeodomain-like"/>
    <property type="match status" value="1"/>
</dbReference>
<feature type="region of interest" description="Disordered" evidence="12">
    <location>
        <begin position="284"/>
        <end position="352"/>
    </location>
</feature>
<protein>
    <recommendedName>
        <fullName evidence="17">Zinc finger protein 1</fullName>
    </recommendedName>
</protein>
<evidence type="ECO:0008006" key="17">
    <source>
        <dbReference type="Google" id="ProtNLM"/>
    </source>
</evidence>
<keyword evidence="5" id="KW-0862">Zinc</keyword>
<feature type="domain" description="C2H2-type" evidence="14">
    <location>
        <begin position="41"/>
        <end position="79"/>
    </location>
</feature>
<evidence type="ECO:0000259" key="14">
    <source>
        <dbReference type="PROSITE" id="PS50157"/>
    </source>
</evidence>
<dbReference type="PROSITE" id="PS50071">
    <property type="entry name" value="HOMEOBOX_2"/>
    <property type="match status" value="1"/>
</dbReference>
<dbReference type="PROSITE" id="PS50157">
    <property type="entry name" value="ZINC_FINGER_C2H2_2"/>
    <property type="match status" value="5"/>
</dbReference>
<dbReference type="PANTHER" id="PTHR24391">
    <property type="entry name" value="HISTONE H4 TRANSCRIPTION FACTOR-RELATED"/>
    <property type="match status" value="1"/>
</dbReference>
<feature type="region of interest" description="Disordered" evidence="12">
    <location>
        <begin position="577"/>
        <end position="639"/>
    </location>
</feature>
<name>T1JG32_STRMM</name>
<evidence type="ECO:0000256" key="11">
    <source>
        <dbReference type="RuleBase" id="RU000682"/>
    </source>
</evidence>
<keyword evidence="4 9" id="KW-0863">Zinc-finger</keyword>
<dbReference type="HOGENOM" id="CLU_010698_1_0_1"/>
<dbReference type="PhylomeDB" id="T1JG32"/>
<dbReference type="EnsemblMetazoa" id="SMAR012800-RA">
    <property type="protein sequence ID" value="SMAR012800-PA"/>
    <property type="gene ID" value="SMAR012800"/>
</dbReference>
<dbReference type="Gene3D" id="1.10.10.60">
    <property type="entry name" value="Homeodomain-like"/>
    <property type="match status" value="1"/>
</dbReference>
<evidence type="ECO:0000256" key="4">
    <source>
        <dbReference type="ARBA" id="ARBA00022771"/>
    </source>
</evidence>
<reference evidence="16" key="1">
    <citation type="submission" date="2011-05" db="EMBL/GenBank/DDBJ databases">
        <authorList>
            <person name="Richards S.R."/>
            <person name="Qu J."/>
            <person name="Jiang H."/>
            <person name="Jhangiani S.N."/>
            <person name="Agravi P."/>
            <person name="Goodspeed R."/>
            <person name="Gross S."/>
            <person name="Mandapat C."/>
            <person name="Jackson L."/>
            <person name="Mathew T."/>
            <person name="Pu L."/>
            <person name="Thornton R."/>
            <person name="Saada N."/>
            <person name="Wilczek-Boney K.B."/>
            <person name="Lee S."/>
            <person name="Kovar C."/>
            <person name="Wu Y."/>
            <person name="Scherer S.E."/>
            <person name="Worley K.C."/>
            <person name="Muzny D.M."/>
            <person name="Gibbs R."/>
        </authorList>
    </citation>
    <scope>NUCLEOTIDE SEQUENCE</scope>
    <source>
        <strain evidence="16">Brora</strain>
    </source>
</reference>
<dbReference type="InterPro" id="IPR036236">
    <property type="entry name" value="Znf_C2H2_sf"/>
</dbReference>
<dbReference type="GO" id="GO:0005634">
    <property type="term" value="C:nucleus"/>
    <property type="evidence" value="ECO:0007669"/>
    <property type="project" value="UniProtKB-SubCell"/>
</dbReference>
<keyword evidence="7 10" id="KW-0371">Homeobox</keyword>
<keyword evidence="16" id="KW-1185">Reference proteome</keyword>
<evidence type="ECO:0000256" key="10">
    <source>
        <dbReference type="PROSITE-ProRule" id="PRU00108"/>
    </source>
</evidence>
<organism evidence="15 16">
    <name type="scientific">Strigamia maritima</name>
    <name type="common">European centipede</name>
    <name type="synonym">Geophilus maritimus</name>
    <dbReference type="NCBI Taxonomy" id="126957"/>
    <lineage>
        <taxon>Eukaryota</taxon>
        <taxon>Metazoa</taxon>
        <taxon>Ecdysozoa</taxon>
        <taxon>Arthropoda</taxon>
        <taxon>Myriapoda</taxon>
        <taxon>Chilopoda</taxon>
        <taxon>Pleurostigmophora</taxon>
        <taxon>Geophilomorpha</taxon>
        <taxon>Linotaeniidae</taxon>
        <taxon>Strigamia</taxon>
    </lineage>
</organism>
<evidence type="ECO:0000256" key="1">
    <source>
        <dbReference type="ARBA" id="ARBA00004123"/>
    </source>
</evidence>
<feature type="compositionally biased region" description="Low complexity" evidence="12">
    <location>
        <begin position="296"/>
        <end position="319"/>
    </location>
</feature>
<keyword evidence="8 10" id="KW-0539">Nucleus</keyword>
<dbReference type="InterPro" id="IPR001356">
    <property type="entry name" value="HD"/>
</dbReference>
<dbReference type="InterPro" id="IPR013087">
    <property type="entry name" value="Znf_C2H2_type"/>
</dbReference>
<feature type="domain" description="C2H2-type" evidence="14">
    <location>
        <begin position="869"/>
        <end position="896"/>
    </location>
</feature>
<keyword evidence="2" id="KW-0479">Metal-binding</keyword>
<feature type="compositionally biased region" description="Polar residues" evidence="12">
    <location>
        <begin position="320"/>
        <end position="340"/>
    </location>
</feature>
<sequence>MISHDESAVLRKFKCPECEKAFKFKHHLKEHIRIHSGEKPFACPNCGKRFSHSGSYSSHMTSKKCLVMNLKVRRTIEKPNMRGNGVTPAGTTGGGGGGGRRGSSQGAFTPILPKYGENGLELSPGYGAPPCLSVGDHYATAGIDFVPHSMQAFLPPPYGLHPLLTGNHHHHFSNSGLSMYAGLAPPPPSLAALSHVIRPSAIAVKANEDGRDSSQIQQRDPAIPSLAAISPHPESDDAGKAFRAQSPEESSSSSDLKAVKQILATVNATVSKQQQEMNKLRNGISAFNQSVDGDRSTPSPTTSRTDSPVNNNNNNNNNNSSTALSPRSPNVNAATDSGNVKRNGYRGGDDSHCRHCGNSFESKIDLHQHERYLCKMNREIFPASNNRGEITNNELMNSCFGDRVNHGITNGYSDMDDDPPISDIEDGCRDMGEEGLDGDGRKVRMRSLFSEEQQSVLRSYYEANARPGKEELERIAVEIKFNRRVVQVWFQNMRARDKKRGRAMMGGKDSMSAISSWYGDSSPPPSQQLMSSSQHAKTPFSAISPTSSSYGVTSMNGSLLASRIPHPPIFYPTPSPSPFSLPSAPSRLNGQSSSPPSFAAPPFPLDHEQPLDLSVKGSSHKSHNNNSCHSPAVSDQSISDGEVLNLSQKSSRTSTPSKESNNNVNYAAVTTSGALSGLGSHLNHHDHNALLKATEPSAIFKYMMATPKMELDDLSAGEDTPDLIVMRRNFSGSPNACDTPRLHRILASSPHLDVSSLNGTVDSSGRVYSTDGSHSPCLSDHDDHLEIDEGSDIHRRCWTKADHGDESQLDLDDSSMGEDDRPLKRRKSWKQHKLDSEDGMYACDQCDKVFSKQSSLARHKYEHSGQRPHKCDVCSKAFKHKHHLTEHKRLHSGEKPFQCKKCLKRFSHSGSYSQHMNHRYSYCKPYRE</sequence>
<dbReference type="GO" id="GO:0008270">
    <property type="term" value="F:zinc ion binding"/>
    <property type="evidence" value="ECO:0007669"/>
    <property type="project" value="UniProtKB-KW"/>
</dbReference>
<dbReference type="STRING" id="126957.T1JG32"/>
<dbReference type="Pfam" id="PF00096">
    <property type="entry name" value="zf-C2H2"/>
    <property type="match status" value="3"/>
</dbReference>
<proteinExistence type="predicted"/>
<dbReference type="OMA" id="PRAFKHK"/>
<dbReference type="Proteomes" id="UP000014500">
    <property type="component" value="Unassembled WGS sequence"/>
</dbReference>
<comment type="subcellular location">
    <subcellularLocation>
        <location evidence="1 10 11">Nucleus</location>
    </subcellularLocation>
</comment>
<evidence type="ECO:0000256" key="6">
    <source>
        <dbReference type="ARBA" id="ARBA00023125"/>
    </source>
</evidence>
<evidence type="ECO:0000259" key="13">
    <source>
        <dbReference type="PROSITE" id="PS50071"/>
    </source>
</evidence>
<accession>T1JG32</accession>
<feature type="region of interest" description="Disordered" evidence="12">
    <location>
        <begin position="514"/>
        <end position="547"/>
    </location>
</feature>
<feature type="DNA-binding region" description="Homeobox" evidence="10">
    <location>
        <begin position="442"/>
        <end position="501"/>
    </location>
</feature>
<evidence type="ECO:0000256" key="7">
    <source>
        <dbReference type="ARBA" id="ARBA00023155"/>
    </source>
</evidence>
<reference evidence="15" key="2">
    <citation type="submission" date="2015-02" db="UniProtKB">
        <authorList>
            <consortium name="EnsemblMetazoa"/>
        </authorList>
    </citation>
    <scope>IDENTIFICATION</scope>
</reference>
<evidence type="ECO:0000313" key="15">
    <source>
        <dbReference type="EnsemblMetazoa" id="SMAR012800-PA"/>
    </source>
</evidence>
<evidence type="ECO:0000256" key="5">
    <source>
        <dbReference type="ARBA" id="ARBA00022833"/>
    </source>
</evidence>
<dbReference type="InterPro" id="IPR051574">
    <property type="entry name" value="ZnF_E-box_Homeobox"/>
</dbReference>
<evidence type="ECO:0000256" key="12">
    <source>
        <dbReference type="SAM" id="MobiDB-lite"/>
    </source>
</evidence>
<dbReference type="PROSITE" id="PS00028">
    <property type="entry name" value="ZINC_FINGER_C2H2_1"/>
    <property type="match status" value="3"/>
</dbReference>
<dbReference type="eggNOG" id="KOG3623">
    <property type="taxonomic scope" value="Eukaryota"/>
</dbReference>
<feature type="region of interest" description="Disordered" evidence="12">
    <location>
        <begin position="79"/>
        <end position="110"/>
    </location>
</feature>
<dbReference type="GO" id="GO:0000981">
    <property type="term" value="F:DNA-binding transcription factor activity, RNA polymerase II-specific"/>
    <property type="evidence" value="ECO:0007669"/>
    <property type="project" value="TreeGrafter"/>
</dbReference>
<dbReference type="AlphaFoldDB" id="T1JG32"/>
<evidence type="ECO:0000313" key="16">
    <source>
        <dbReference type="Proteomes" id="UP000014500"/>
    </source>
</evidence>
<dbReference type="PANTHER" id="PTHR24391:SF27">
    <property type="entry name" value="ZINC FINGER PROTEIN 1"/>
    <property type="match status" value="1"/>
</dbReference>
<evidence type="ECO:0000256" key="3">
    <source>
        <dbReference type="ARBA" id="ARBA00022737"/>
    </source>
</evidence>
<feature type="compositionally biased region" description="Acidic residues" evidence="12">
    <location>
        <begin position="807"/>
        <end position="817"/>
    </location>
</feature>
<dbReference type="Pfam" id="PF00046">
    <property type="entry name" value="Homeodomain"/>
    <property type="match status" value="1"/>
</dbReference>
<keyword evidence="6 10" id="KW-0238">DNA-binding</keyword>
<dbReference type="FunFam" id="3.30.160.60:FF:000013">
    <property type="entry name" value="Putative zinc finger E-box-binding homeobox 2"/>
    <property type="match status" value="2"/>
</dbReference>
<dbReference type="FunFam" id="3.30.160.60:FF:000744">
    <property type="entry name" value="zinc finger E-box-binding homeobox 1"/>
    <property type="match status" value="1"/>
</dbReference>
<feature type="domain" description="C2H2-type" evidence="14">
    <location>
        <begin position="897"/>
        <end position="925"/>
    </location>
</feature>
<evidence type="ECO:0000256" key="2">
    <source>
        <dbReference type="ARBA" id="ARBA00022723"/>
    </source>
</evidence>
<dbReference type="FunFam" id="3.30.160.60:FF:000145">
    <property type="entry name" value="Zinc finger protein 574"/>
    <property type="match status" value="2"/>
</dbReference>
<keyword evidence="3" id="KW-0677">Repeat</keyword>
<feature type="domain" description="C2H2-type" evidence="14">
    <location>
        <begin position="13"/>
        <end position="40"/>
    </location>
</feature>
<evidence type="ECO:0000256" key="9">
    <source>
        <dbReference type="PROSITE-ProRule" id="PRU00042"/>
    </source>
</evidence>
<dbReference type="EMBL" id="JH432192">
    <property type="status" value="NOT_ANNOTATED_CDS"/>
    <property type="molecule type" value="Genomic_DNA"/>
</dbReference>
<dbReference type="InterPro" id="IPR009057">
    <property type="entry name" value="Homeodomain-like_sf"/>
</dbReference>
<dbReference type="Gene3D" id="3.30.160.60">
    <property type="entry name" value="Classic Zinc Finger"/>
    <property type="match status" value="5"/>
</dbReference>
<dbReference type="CDD" id="cd00086">
    <property type="entry name" value="homeodomain"/>
    <property type="match status" value="1"/>
</dbReference>
<feature type="compositionally biased region" description="Gly residues" evidence="12">
    <location>
        <begin position="91"/>
        <end position="101"/>
    </location>
</feature>
<dbReference type="SUPFAM" id="SSF57667">
    <property type="entry name" value="beta-beta-alpha zinc fingers"/>
    <property type="match status" value="3"/>
</dbReference>
<dbReference type="SMART" id="SM00355">
    <property type="entry name" value="ZnF_C2H2"/>
    <property type="match status" value="6"/>
</dbReference>
<feature type="domain" description="C2H2-type" evidence="14">
    <location>
        <begin position="841"/>
        <end position="868"/>
    </location>
</feature>
<feature type="domain" description="Homeobox" evidence="13">
    <location>
        <begin position="440"/>
        <end position="500"/>
    </location>
</feature>